<dbReference type="GO" id="GO:0000981">
    <property type="term" value="F:DNA-binding transcription factor activity, RNA polymerase II-specific"/>
    <property type="evidence" value="ECO:0007669"/>
    <property type="project" value="InterPro"/>
</dbReference>
<dbReference type="InterPro" id="IPR001138">
    <property type="entry name" value="Zn2Cys6_DnaBD"/>
</dbReference>
<reference evidence="3 4" key="1">
    <citation type="journal article" date="2021" name="Nat. Commun.">
        <title>Genetic determinants of endophytism in the Arabidopsis root mycobiome.</title>
        <authorList>
            <person name="Mesny F."/>
            <person name="Miyauchi S."/>
            <person name="Thiergart T."/>
            <person name="Pickel B."/>
            <person name="Atanasova L."/>
            <person name="Karlsson M."/>
            <person name="Huettel B."/>
            <person name="Barry K.W."/>
            <person name="Haridas S."/>
            <person name="Chen C."/>
            <person name="Bauer D."/>
            <person name="Andreopoulos W."/>
            <person name="Pangilinan J."/>
            <person name="LaButti K."/>
            <person name="Riley R."/>
            <person name="Lipzen A."/>
            <person name="Clum A."/>
            <person name="Drula E."/>
            <person name="Henrissat B."/>
            <person name="Kohler A."/>
            <person name="Grigoriev I.V."/>
            <person name="Martin F.M."/>
            <person name="Hacquard S."/>
        </authorList>
    </citation>
    <scope>NUCLEOTIDE SEQUENCE [LARGE SCALE GENOMIC DNA]</scope>
    <source>
        <strain evidence="3 4">MPI-CAGE-CH-0241</strain>
    </source>
</reference>
<dbReference type="SMART" id="SM00066">
    <property type="entry name" value="GAL4"/>
    <property type="match status" value="1"/>
</dbReference>
<evidence type="ECO:0000313" key="3">
    <source>
        <dbReference type="EMBL" id="KAH6879838.1"/>
    </source>
</evidence>
<dbReference type="OrthoDB" id="2283488at2759"/>
<dbReference type="CDD" id="cd12148">
    <property type="entry name" value="fungal_TF_MHR"/>
    <property type="match status" value="1"/>
</dbReference>
<organism evidence="3 4">
    <name type="scientific">Thelonectria olida</name>
    <dbReference type="NCBI Taxonomy" id="1576542"/>
    <lineage>
        <taxon>Eukaryota</taxon>
        <taxon>Fungi</taxon>
        <taxon>Dikarya</taxon>
        <taxon>Ascomycota</taxon>
        <taxon>Pezizomycotina</taxon>
        <taxon>Sordariomycetes</taxon>
        <taxon>Hypocreomycetidae</taxon>
        <taxon>Hypocreales</taxon>
        <taxon>Nectriaceae</taxon>
        <taxon>Thelonectria</taxon>
    </lineage>
</organism>
<gene>
    <name evidence="3" type="ORF">B0T10DRAFT_496251</name>
</gene>
<accession>A0A9P9AKR9</accession>
<dbReference type="CDD" id="cd00067">
    <property type="entry name" value="GAL4"/>
    <property type="match status" value="1"/>
</dbReference>
<dbReference type="Gene3D" id="4.10.240.10">
    <property type="entry name" value="Zn(2)-C6 fungal-type DNA-binding domain"/>
    <property type="match status" value="1"/>
</dbReference>
<dbReference type="EMBL" id="JAGPYM010000028">
    <property type="protein sequence ID" value="KAH6879838.1"/>
    <property type="molecule type" value="Genomic_DNA"/>
</dbReference>
<dbReference type="Pfam" id="PF00172">
    <property type="entry name" value="Zn_clus"/>
    <property type="match status" value="1"/>
</dbReference>
<dbReference type="PROSITE" id="PS00463">
    <property type="entry name" value="ZN2_CY6_FUNGAL_1"/>
    <property type="match status" value="1"/>
</dbReference>
<keyword evidence="4" id="KW-1185">Reference proteome</keyword>
<dbReference type="AlphaFoldDB" id="A0A9P9AKR9"/>
<dbReference type="PROSITE" id="PS50048">
    <property type="entry name" value="ZN2_CY6_FUNGAL_2"/>
    <property type="match status" value="1"/>
</dbReference>
<dbReference type="InterPro" id="IPR050987">
    <property type="entry name" value="AtrR-like"/>
</dbReference>
<dbReference type="Proteomes" id="UP000777438">
    <property type="component" value="Unassembled WGS sequence"/>
</dbReference>
<feature type="domain" description="Zn(2)-C6 fungal-type" evidence="2">
    <location>
        <begin position="6"/>
        <end position="35"/>
    </location>
</feature>
<dbReference type="GO" id="GO:0008270">
    <property type="term" value="F:zinc ion binding"/>
    <property type="evidence" value="ECO:0007669"/>
    <property type="project" value="InterPro"/>
</dbReference>
<evidence type="ECO:0000313" key="4">
    <source>
        <dbReference type="Proteomes" id="UP000777438"/>
    </source>
</evidence>
<proteinExistence type="predicted"/>
<evidence type="ECO:0000256" key="1">
    <source>
        <dbReference type="ARBA" id="ARBA00023242"/>
    </source>
</evidence>
<sequence length="578" mass="63874">MASRQACRLCRRRKVKCDGLPTCRNCDTAKTACQYSPQRKRGPKPVKWQDTHPRELLASTSAATDSSGEAESPAIAAATNTYSCLASDSPLSNSVTANPLFETPESQTQNAARLHLGLLVGLLAATPSDTAASIANHCILLYTQYVFGTNPVCHEPTLRATVSRFFISLSDGDNPAEDYARISRCFAADNERERFGALRSITLLTALCAAVTYVVPESLLPNKHLTAPLFLRAARETLRIYEDYDLEQPNSSSLSIRLFLSSAIQTASGKHGVAFHILSEAGLIAMRMCLYDESSLEGRDPIEETLLRNAFWQLYVCDKTALVMKGRPVTIHETLFETGLTLKAHSRNSVPLFDSGGESNGAGIEDRLLEGFHVIRRLWTMAARVIQGIESNSKRTLDAFSNTEGCRESTAQLSEAYFEMITLTNNLPALVRSPEESSPDVNREADQHLSDILQRQRTSYLITLHSIKVMVLNCAIRCNMTEVIGLNSEPLTLALRQMELAQDFLNALESVPFLHLQAEGEHCVEKIRRVGSLLLELAHSAENDLVKSQANRCAMRLIDMLVRLDSKASDVLGQYMDF</sequence>
<comment type="caution">
    <text evidence="3">The sequence shown here is derived from an EMBL/GenBank/DDBJ whole genome shotgun (WGS) entry which is preliminary data.</text>
</comment>
<keyword evidence="1" id="KW-0539">Nucleus</keyword>
<name>A0A9P9AKR9_9HYPO</name>
<protein>
    <recommendedName>
        <fullName evidence="2">Zn(2)-C6 fungal-type domain-containing protein</fullName>
    </recommendedName>
</protein>
<dbReference type="PANTHER" id="PTHR46910:SF40">
    <property type="entry name" value="ZN(II)2CYS6 TRANSCRIPTION FACTOR (EUROFUNG)"/>
    <property type="match status" value="1"/>
</dbReference>
<dbReference type="InterPro" id="IPR036864">
    <property type="entry name" value="Zn2-C6_fun-type_DNA-bd_sf"/>
</dbReference>
<dbReference type="PANTHER" id="PTHR46910">
    <property type="entry name" value="TRANSCRIPTION FACTOR PDR1"/>
    <property type="match status" value="1"/>
</dbReference>
<dbReference type="SUPFAM" id="SSF57701">
    <property type="entry name" value="Zn2/Cys6 DNA-binding domain"/>
    <property type="match status" value="1"/>
</dbReference>
<evidence type="ECO:0000259" key="2">
    <source>
        <dbReference type="PROSITE" id="PS50048"/>
    </source>
</evidence>